<proteinExistence type="predicted"/>
<keyword evidence="2" id="KW-1185">Reference proteome</keyword>
<dbReference type="Gene3D" id="1.10.220.150">
    <property type="entry name" value="Arf GTPase activating protein"/>
    <property type="match status" value="1"/>
</dbReference>
<name>A0AAD4X812_9MAGN</name>
<dbReference type="InterPro" id="IPR037278">
    <property type="entry name" value="ARFGAP/RecO"/>
</dbReference>
<organism evidence="1 2">
    <name type="scientific">Papaver atlanticum</name>
    <dbReference type="NCBI Taxonomy" id="357466"/>
    <lineage>
        <taxon>Eukaryota</taxon>
        <taxon>Viridiplantae</taxon>
        <taxon>Streptophyta</taxon>
        <taxon>Embryophyta</taxon>
        <taxon>Tracheophyta</taxon>
        <taxon>Spermatophyta</taxon>
        <taxon>Magnoliopsida</taxon>
        <taxon>Ranunculales</taxon>
        <taxon>Papaveraceae</taxon>
        <taxon>Papaveroideae</taxon>
        <taxon>Papaver</taxon>
    </lineage>
</organism>
<dbReference type="EMBL" id="JAJJMB010014227">
    <property type="protein sequence ID" value="KAI3861981.1"/>
    <property type="molecule type" value="Genomic_DNA"/>
</dbReference>
<dbReference type="Proteomes" id="UP001202328">
    <property type="component" value="Unassembled WGS sequence"/>
</dbReference>
<dbReference type="GO" id="GO:0005096">
    <property type="term" value="F:GTPase activator activity"/>
    <property type="evidence" value="ECO:0007669"/>
    <property type="project" value="InterPro"/>
</dbReference>
<reference evidence="1" key="1">
    <citation type="submission" date="2022-04" db="EMBL/GenBank/DDBJ databases">
        <title>A functionally conserved STORR gene fusion in Papaver species that diverged 16.8 million years ago.</title>
        <authorList>
            <person name="Catania T."/>
        </authorList>
    </citation>
    <scope>NUCLEOTIDE SEQUENCE</scope>
    <source>
        <strain evidence="1">S-188037</strain>
    </source>
</reference>
<dbReference type="InterPro" id="IPR038508">
    <property type="entry name" value="ArfGAP_dom_sf"/>
</dbReference>
<dbReference type="SUPFAM" id="SSF57863">
    <property type="entry name" value="ArfGap/RecO-like zinc finger"/>
    <property type="match status" value="1"/>
</dbReference>
<protein>
    <submittedName>
        <fullName evidence="1">Uncharacterized protein</fullName>
    </submittedName>
</protein>
<evidence type="ECO:0000313" key="1">
    <source>
        <dbReference type="EMBL" id="KAI3861981.1"/>
    </source>
</evidence>
<dbReference type="InterPro" id="IPR044518">
    <property type="entry name" value="ARF_GAP_AGD11/12/13"/>
</dbReference>
<feature type="non-terminal residue" evidence="1">
    <location>
        <position position="1"/>
    </location>
</feature>
<dbReference type="PANTHER" id="PTHR46220:SF1">
    <property type="entry name" value="ADP-RIBOSYLATION FACTOR GTPASE-ACTIVATING PROTEIN AGD12"/>
    <property type="match status" value="1"/>
</dbReference>
<dbReference type="AlphaFoldDB" id="A0AAD4X812"/>
<sequence>SESGNTEFVTGQLLEYFYARNATVLSVTLDDWSDEEIESMIKVGGNFSANSIYEASILILDGILKPGADSSHERCSKFIR</sequence>
<dbReference type="GO" id="GO:0005543">
    <property type="term" value="F:phospholipid binding"/>
    <property type="evidence" value="ECO:0007669"/>
    <property type="project" value="InterPro"/>
</dbReference>
<dbReference type="PANTHER" id="PTHR46220">
    <property type="entry name" value="ADP-RIBOSYLATION FACTOR GTPASE-ACTIVATING PROTEIN AGD12"/>
    <property type="match status" value="1"/>
</dbReference>
<comment type="caution">
    <text evidence="1">The sequence shown here is derived from an EMBL/GenBank/DDBJ whole genome shotgun (WGS) entry which is preliminary data.</text>
</comment>
<gene>
    <name evidence="1" type="ORF">MKW98_018264</name>
</gene>
<accession>A0AAD4X812</accession>
<evidence type="ECO:0000313" key="2">
    <source>
        <dbReference type="Proteomes" id="UP001202328"/>
    </source>
</evidence>